<proteinExistence type="predicted"/>
<organism evidence="1 2">
    <name type="scientific">Aneurinibacillus aneurinilyticus ATCC 12856</name>
    <dbReference type="NCBI Taxonomy" id="649747"/>
    <lineage>
        <taxon>Bacteria</taxon>
        <taxon>Bacillati</taxon>
        <taxon>Bacillota</taxon>
        <taxon>Bacilli</taxon>
        <taxon>Bacillales</taxon>
        <taxon>Paenibacillaceae</taxon>
        <taxon>Aneurinibacillus group</taxon>
        <taxon>Aneurinibacillus</taxon>
    </lineage>
</organism>
<dbReference type="Proteomes" id="UP000016511">
    <property type="component" value="Unassembled WGS sequence"/>
</dbReference>
<dbReference type="EMBL" id="AWSJ01000119">
    <property type="protein sequence ID" value="ERI10135.1"/>
    <property type="molecule type" value="Genomic_DNA"/>
</dbReference>
<keyword evidence="2" id="KW-1185">Reference proteome</keyword>
<evidence type="ECO:0000313" key="2">
    <source>
        <dbReference type="Proteomes" id="UP000016511"/>
    </source>
</evidence>
<dbReference type="HOGENOM" id="CLU_3094996_0_0_9"/>
<comment type="caution">
    <text evidence="1">The sequence shown here is derived from an EMBL/GenBank/DDBJ whole genome shotgun (WGS) entry which is preliminary data.</text>
</comment>
<evidence type="ECO:0000313" key="1">
    <source>
        <dbReference type="EMBL" id="ERI10135.1"/>
    </source>
</evidence>
<name>U1X588_ANEAE</name>
<reference evidence="1 2" key="1">
    <citation type="submission" date="2013-08" db="EMBL/GenBank/DDBJ databases">
        <authorList>
            <person name="Weinstock G."/>
            <person name="Sodergren E."/>
            <person name="Wylie T."/>
            <person name="Fulton L."/>
            <person name="Fulton R."/>
            <person name="Fronick C."/>
            <person name="O'Laughlin M."/>
            <person name="Godfrey J."/>
            <person name="Miner T."/>
            <person name="Herter B."/>
            <person name="Appelbaum E."/>
            <person name="Cordes M."/>
            <person name="Lek S."/>
            <person name="Wollam A."/>
            <person name="Pepin K.H."/>
            <person name="Palsikar V.B."/>
            <person name="Mitreva M."/>
            <person name="Wilson R.K."/>
        </authorList>
    </citation>
    <scope>NUCLEOTIDE SEQUENCE [LARGE SCALE GENOMIC DNA]</scope>
    <source>
        <strain evidence="1 2">ATCC 12856</strain>
    </source>
</reference>
<protein>
    <submittedName>
        <fullName evidence="1">Uncharacterized protein</fullName>
    </submittedName>
</protein>
<sequence>MLIRESLKEVSIFLLYGLPQQHSYNSTQYDNHNIKVGQTMEERNRFSSILP</sequence>
<dbReference type="AlphaFoldDB" id="U1X588"/>
<gene>
    <name evidence="1" type="ORF">HMPREF0083_01749</name>
</gene>
<accession>U1X588</accession>